<dbReference type="EMBL" id="MGFJ01000032">
    <property type="protein sequence ID" value="OGM02032.1"/>
    <property type="molecule type" value="Genomic_DNA"/>
</dbReference>
<proteinExistence type="predicted"/>
<evidence type="ECO:0000313" key="3">
    <source>
        <dbReference type="Proteomes" id="UP000176198"/>
    </source>
</evidence>
<comment type="caution">
    <text evidence="2">The sequence shown here is derived from an EMBL/GenBank/DDBJ whole genome shotgun (WGS) entry which is preliminary data.</text>
</comment>
<reference evidence="2 3" key="1">
    <citation type="journal article" date="2016" name="Nat. Commun.">
        <title>Thousands of microbial genomes shed light on interconnected biogeochemical processes in an aquifer system.</title>
        <authorList>
            <person name="Anantharaman K."/>
            <person name="Brown C.T."/>
            <person name="Hug L.A."/>
            <person name="Sharon I."/>
            <person name="Castelle C.J."/>
            <person name="Probst A.J."/>
            <person name="Thomas B.C."/>
            <person name="Singh A."/>
            <person name="Wilkins M.J."/>
            <person name="Karaoz U."/>
            <person name="Brodie E.L."/>
            <person name="Williams K.H."/>
            <person name="Hubbard S.S."/>
            <person name="Banfield J.F."/>
        </authorList>
    </citation>
    <scope>NUCLEOTIDE SEQUENCE [LARGE SCALE GENOMIC DNA]</scope>
</reference>
<evidence type="ECO:0000256" key="1">
    <source>
        <dbReference type="SAM" id="MobiDB-lite"/>
    </source>
</evidence>
<feature type="region of interest" description="Disordered" evidence="1">
    <location>
        <begin position="85"/>
        <end position="129"/>
    </location>
</feature>
<evidence type="ECO:0000313" key="2">
    <source>
        <dbReference type="EMBL" id="OGM02032.1"/>
    </source>
</evidence>
<feature type="compositionally biased region" description="Low complexity" evidence="1">
    <location>
        <begin position="44"/>
        <end position="63"/>
    </location>
</feature>
<feature type="compositionally biased region" description="Basic and acidic residues" evidence="1">
    <location>
        <begin position="85"/>
        <end position="98"/>
    </location>
</feature>
<sequence>MTATIVGGVSKNTKALAGQAAKQVFREPLEVLKTGAKQVTGVETTSTQSQRPQPQNQEAPQAQDLEVLKQIDEARSRQLLEKLEAELKEASNKQEQKEATPSQPPVQKAGKPIEGQATSLVEPSLKPSRRGILKGMAKHLSNLGKRAEIRMPHSG</sequence>
<feature type="region of interest" description="Disordered" evidence="1">
    <location>
        <begin position="36"/>
        <end position="64"/>
    </location>
</feature>
<dbReference type="STRING" id="1802471.A2115_02510"/>
<dbReference type="AlphaFoldDB" id="A0A1F7WGU6"/>
<accession>A0A1F7WGU6</accession>
<dbReference type="Proteomes" id="UP000176198">
    <property type="component" value="Unassembled WGS sequence"/>
</dbReference>
<gene>
    <name evidence="2" type="ORF">A2115_02510</name>
</gene>
<protein>
    <submittedName>
        <fullName evidence="2">Uncharacterized protein</fullName>
    </submittedName>
</protein>
<name>A0A1F7WGU6_9BACT</name>
<organism evidence="2 3">
    <name type="scientific">Candidatus Woesebacteria bacterium GWA1_41_8</name>
    <dbReference type="NCBI Taxonomy" id="1802471"/>
    <lineage>
        <taxon>Bacteria</taxon>
        <taxon>Candidatus Woeseibacteriota</taxon>
    </lineage>
</organism>